<evidence type="ECO:0000313" key="3">
    <source>
        <dbReference type="Proteomes" id="UP000054010"/>
    </source>
</evidence>
<dbReference type="eggNOG" id="ENOG502ZIX3">
    <property type="taxonomic scope" value="Bacteria"/>
</dbReference>
<evidence type="ECO:0008006" key="4">
    <source>
        <dbReference type="Google" id="ProtNLM"/>
    </source>
</evidence>
<keyword evidence="1" id="KW-0812">Transmembrane</keyword>
<sequence length="145" mass="15555">MFFQRLIPPKPHPRQFPPPRRYEWELRVAVRIGTLILAIILVILVIIKIAQSPMAATIGGYGSISGIVIDSSGQPTTAEIIIEQTNLITATDANGRFVIEKVPAGAHLLVVARDNLGVEYPIVAIAGNSVDIGQVEVVTTAVPTP</sequence>
<comment type="caution">
    <text evidence="2">The sequence shown here is derived from an EMBL/GenBank/DDBJ whole genome shotgun (WGS) entry which is preliminary data.</text>
</comment>
<dbReference type="Gene3D" id="2.60.40.1120">
    <property type="entry name" value="Carboxypeptidase-like, regulatory domain"/>
    <property type="match status" value="1"/>
</dbReference>
<dbReference type="Proteomes" id="UP000054010">
    <property type="component" value="Unassembled WGS sequence"/>
</dbReference>
<dbReference type="HOGENOM" id="CLU_1784936_0_0_0"/>
<proteinExistence type="predicted"/>
<dbReference type="Pfam" id="PF13620">
    <property type="entry name" value="CarboxypepD_reg"/>
    <property type="match status" value="1"/>
</dbReference>
<evidence type="ECO:0000313" key="2">
    <source>
        <dbReference type="EMBL" id="EFO81613.1"/>
    </source>
</evidence>
<reference evidence="2 3" key="1">
    <citation type="journal article" date="2011" name="J. Bacteriol.">
        <title>Draft genome sequence of the anoxygenic filamentous phototrophic bacterium Oscillochloris trichoides subsp. DG-6.</title>
        <authorList>
            <person name="Kuznetsov B.B."/>
            <person name="Ivanovsky R.N."/>
            <person name="Keppen O.I."/>
            <person name="Sukhacheva M.V."/>
            <person name="Bumazhkin B.K."/>
            <person name="Patutina E.O."/>
            <person name="Beletsky A.V."/>
            <person name="Mardanov A.V."/>
            <person name="Baslerov R.V."/>
            <person name="Panteleeva A.N."/>
            <person name="Kolganova T.V."/>
            <person name="Ravin N.V."/>
            <person name="Skryabin K.G."/>
        </authorList>
    </citation>
    <scope>NUCLEOTIDE SEQUENCE [LARGE SCALE GENOMIC DNA]</scope>
    <source>
        <strain evidence="2 3">DG-6</strain>
    </source>
</reference>
<accession>E1IAW7</accession>
<evidence type="ECO:0000256" key="1">
    <source>
        <dbReference type="SAM" id="Phobius"/>
    </source>
</evidence>
<dbReference type="AlphaFoldDB" id="E1IAW7"/>
<keyword evidence="1" id="KW-0472">Membrane</keyword>
<dbReference type="SUPFAM" id="SSF49464">
    <property type="entry name" value="Carboxypeptidase regulatory domain-like"/>
    <property type="match status" value="1"/>
</dbReference>
<keyword evidence="1" id="KW-1133">Transmembrane helix</keyword>
<name>E1IAW7_9CHLR</name>
<dbReference type="InterPro" id="IPR008969">
    <property type="entry name" value="CarboxyPept-like_regulatory"/>
</dbReference>
<dbReference type="OrthoDB" id="158649at2"/>
<gene>
    <name evidence="2" type="ORF">OSCT_0468</name>
</gene>
<feature type="transmembrane region" description="Helical" evidence="1">
    <location>
        <begin position="28"/>
        <end position="47"/>
    </location>
</feature>
<organism evidence="2 3">
    <name type="scientific">Oscillochloris trichoides DG-6</name>
    <dbReference type="NCBI Taxonomy" id="765420"/>
    <lineage>
        <taxon>Bacteria</taxon>
        <taxon>Bacillati</taxon>
        <taxon>Chloroflexota</taxon>
        <taxon>Chloroflexia</taxon>
        <taxon>Chloroflexales</taxon>
        <taxon>Chloroflexineae</taxon>
        <taxon>Oscillochloridaceae</taxon>
        <taxon>Oscillochloris</taxon>
    </lineage>
</organism>
<dbReference type="EMBL" id="ADVR01000008">
    <property type="protein sequence ID" value="EFO81613.1"/>
    <property type="molecule type" value="Genomic_DNA"/>
</dbReference>
<protein>
    <recommendedName>
        <fullName evidence="4">Carboxypeptidase regulatory-like domain-containing protein</fullName>
    </recommendedName>
</protein>
<keyword evidence="3" id="KW-1185">Reference proteome</keyword>
<dbReference type="STRING" id="765420.OSCT_0468"/>